<accession>A0A0D8BHK0</accession>
<gene>
    <name evidence="4" type="ORF">FF36_02170</name>
</gene>
<comment type="caution">
    <text evidence="4">The sequence shown here is derived from an EMBL/GenBank/DDBJ whole genome shotgun (WGS) entry which is preliminary data.</text>
</comment>
<evidence type="ECO:0000259" key="3">
    <source>
        <dbReference type="SMART" id="SM00822"/>
    </source>
</evidence>
<name>A0A0D8BHK0_9ACTN</name>
<feature type="domain" description="Ketoreductase" evidence="3">
    <location>
        <begin position="23"/>
        <end position="205"/>
    </location>
</feature>
<evidence type="ECO:0000256" key="1">
    <source>
        <dbReference type="ARBA" id="ARBA00006484"/>
    </source>
</evidence>
<dbReference type="PRINTS" id="PR00080">
    <property type="entry name" value="SDRFAMILY"/>
</dbReference>
<dbReference type="SMART" id="SM00822">
    <property type="entry name" value="PKS_KR"/>
    <property type="match status" value="1"/>
</dbReference>
<dbReference type="Gene3D" id="3.40.50.720">
    <property type="entry name" value="NAD(P)-binding Rossmann-like Domain"/>
    <property type="match status" value="1"/>
</dbReference>
<keyword evidence="2" id="KW-0560">Oxidoreductase</keyword>
<dbReference type="PRINTS" id="PR00081">
    <property type="entry name" value="GDHRDH"/>
</dbReference>
<dbReference type="OrthoDB" id="286404at2"/>
<reference evidence="4 5" key="2">
    <citation type="journal article" date="2016" name="Genome Announc.">
        <title>Permanent Draft Genome Sequences for Two Variants of Frankia sp. Strain CpI1, the First Frankia Strain Isolated from Root Nodules of Comptonia peregrina.</title>
        <authorList>
            <person name="Oshone R."/>
            <person name="Hurst S.G.IV."/>
            <person name="Abebe-Akele F."/>
            <person name="Simpson S."/>
            <person name="Morris K."/>
            <person name="Thomas W.K."/>
            <person name="Tisa L.S."/>
        </authorList>
    </citation>
    <scope>NUCLEOTIDE SEQUENCE [LARGE SCALE GENOMIC DNA]</scope>
    <source>
        <strain evidence="5">CpI1-S</strain>
    </source>
</reference>
<dbReference type="PANTHER" id="PTHR43669:SF3">
    <property type="entry name" value="ALCOHOL DEHYDROGENASE, PUTATIVE (AFU_ORTHOLOGUE AFUA_3G03445)-RELATED"/>
    <property type="match status" value="1"/>
</dbReference>
<keyword evidence="5" id="KW-1185">Reference proteome</keyword>
<dbReference type="FunFam" id="3.40.50.720:FF:000084">
    <property type="entry name" value="Short-chain dehydrogenase reductase"/>
    <property type="match status" value="1"/>
</dbReference>
<dbReference type="InterPro" id="IPR036291">
    <property type="entry name" value="NAD(P)-bd_dom_sf"/>
</dbReference>
<evidence type="ECO:0000256" key="2">
    <source>
        <dbReference type="ARBA" id="ARBA00023002"/>
    </source>
</evidence>
<comment type="similarity">
    <text evidence="1">Belongs to the short-chain dehydrogenases/reductases (SDR) family.</text>
</comment>
<protein>
    <recommendedName>
        <fullName evidence="3">Ketoreductase domain-containing protein</fullName>
    </recommendedName>
</protein>
<evidence type="ECO:0000313" key="4">
    <source>
        <dbReference type="EMBL" id="KJE23464.1"/>
    </source>
</evidence>
<dbReference type="InterPro" id="IPR002347">
    <property type="entry name" value="SDR_fam"/>
</dbReference>
<dbReference type="PATRIC" id="fig|1502723.3.peg.1130"/>
<reference evidence="5" key="1">
    <citation type="submission" date="2015-02" db="EMBL/GenBank/DDBJ databases">
        <title>Draft Genome of Frankia sp. CpI1-S.</title>
        <authorList>
            <person name="Oshone R.T."/>
            <person name="Ngom M."/>
            <person name="Ghodhbane-Gtari F."/>
            <person name="Gtari M."/>
            <person name="Morris K."/>
            <person name="Thomas K."/>
            <person name="Sen A."/>
            <person name="Tisa L.S."/>
        </authorList>
    </citation>
    <scope>NUCLEOTIDE SEQUENCE [LARGE SCALE GENOMIC DNA]</scope>
    <source>
        <strain evidence="5">CpI1-S</strain>
    </source>
</reference>
<evidence type="ECO:0000313" key="5">
    <source>
        <dbReference type="Proteomes" id="UP000032545"/>
    </source>
</evidence>
<dbReference type="SUPFAM" id="SSF51735">
    <property type="entry name" value="NAD(P)-binding Rossmann-fold domains"/>
    <property type="match status" value="1"/>
</dbReference>
<dbReference type="RefSeq" id="WP_044884826.1">
    <property type="nucleotide sequence ID" value="NZ_JYFN01000013.1"/>
</dbReference>
<dbReference type="GO" id="GO:0016491">
    <property type="term" value="F:oxidoreductase activity"/>
    <property type="evidence" value="ECO:0007669"/>
    <property type="project" value="UniProtKB-KW"/>
</dbReference>
<dbReference type="InterPro" id="IPR057326">
    <property type="entry name" value="KR_dom"/>
</dbReference>
<organism evidence="4 5">
    <name type="scientific">Frankia torreyi</name>
    <dbReference type="NCBI Taxonomy" id="1856"/>
    <lineage>
        <taxon>Bacteria</taxon>
        <taxon>Bacillati</taxon>
        <taxon>Actinomycetota</taxon>
        <taxon>Actinomycetes</taxon>
        <taxon>Frankiales</taxon>
        <taxon>Frankiaceae</taxon>
        <taxon>Frankia</taxon>
    </lineage>
</organism>
<dbReference type="PANTHER" id="PTHR43669">
    <property type="entry name" value="5-KETO-D-GLUCONATE 5-REDUCTASE"/>
    <property type="match status" value="1"/>
</dbReference>
<proteinExistence type="inferred from homology"/>
<dbReference type="Pfam" id="PF13561">
    <property type="entry name" value="adh_short_C2"/>
    <property type="match status" value="1"/>
</dbReference>
<dbReference type="Proteomes" id="UP000032545">
    <property type="component" value="Unassembled WGS sequence"/>
</dbReference>
<sequence length="269" mass="27844">MSQPATTDRPAEAAVASFDLRGRVSLVTGGNGGIGLGIAEALAAAGADVVVLGTNERKNAAAEQTLAAHGGKVLALRCDVGDEAQVIDAFEQAVGAFGRIDSCFANAGIGGEPMRFTDLTLDQWHQVLRINLDGVFLTFRTAARHMVAAGAGGSLVAVSSIIGTNRGFARTQAYGTAKAALSGLVRSCAVELGRDGIRVNAILPGYIRTALADDLLDDEKFAARSLPRLLGRRWGTPADLGGIAVYLASEASRYQTGEQIVVDGGYILS</sequence>
<dbReference type="AlphaFoldDB" id="A0A0D8BHK0"/>
<dbReference type="EMBL" id="JYFN01000013">
    <property type="protein sequence ID" value="KJE23464.1"/>
    <property type="molecule type" value="Genomic_DNA"/>
</dbReference>